<sequence>MAPAAPAPRAAVPAVPSTAEVLSAAPPDVEQVTRTLITLLKKSKGRGAAHTLSRAEGALAALTDAGAADTSTPLPGALLQDLLASAPGFLARAIACLSSANDATATAAAGALAMLSAFEPEACALILREGDAMQALLTLMDSRRSGASPDASANALNCLAHLGTFGGEAPLRRLAGEPAFVDAACARVAVEGDACAYAAARALHAMVFLPAECADRAAGNPAASPRYLRLLSASLAPRHWRAMGAQLIQLLRAAAAPQGGGGRAAARVNPDFLQVAMRMACDGISSETARVPLLETWAEDVPGVNAAAAAGAPRQRGVLIEALIREPDAVLWLARLASSGSPVVDPT</sequence>
<dbReference type="SUPFAM" id="SSF48371">
    <property type="entry name" value="ARM repeat"/>
    <property type="match status" value="1"/>
</dbReference>
<name>A0A0D2L1X8_9CHLO</name>
<dbReference type="InterPro" id="IPR016024">
    <property type="entry name" value="ARM-type_fold"/>
</dbReference>
<reference evidence="1 2" key="1">
    <citation type="journal article" date="2013" name="BMC Genomics">
        <title>Reconstruction of the lipid metabolism for the microalga Monoraphidium neglectum from its genome sequence reveals characteristics suitable for biofuel production.</title>
        <authorList>
            <person name="Bogen C."/>
            <person name="Al-Dilaimi A."/>
            <person name="Albersmeier A."/>
            <person name="Wichmann J."/>
            <person name="Grundmann M."/>
            <person name="Rupp O."/>
            <person name="Lauersen K.J."/>
            <person name="Blifernez-Klassen O."/>
            <person name="Kalinowski J."/>
            <person name="Goesmann A."/>
            <person name="Mussgnug J.H."/>
            <person name="Kruse O."/>
        </authorList>
    </citation>
    <scope>NUCLEOTIDE SEQUENCE [LARGE SCALE GENOMIC DNA]</scope>
    <source>
        <strain evidence="1 2">SAG 48.87</strain>
    </source>
</reference>
<organism evidence="1 2">
    <name type="scientific">Monoraphidium neglectum</name>
    <dbReference type="NCBI Taxonomy" id="145388"/>
    <lineage>
        <taxon>Eukaryota</taxon>
        <taxon>Viridiplantae</taxon>
        <taxon>Chlorophyta</taxon>
        <taxon>core chlorophytes</taxon>
        <taxon>Chlorophyceae</taxon>
        <taxon>CS clade</taxon>
        <taxon>Sphaeropleales</taxon>
        <taxon>Selenastraceae</taxon>
        <taxon>Monoraphidium</taxon>
    </lineage>
</organism>
<dbReference type="InterPro" id="IPR011989">
    <property type="entry name" value="ARM-like"/>
</dbReference>
<feature type="non-terminal residue" evidence="1">
    <location>
        <position position="347"/>
    </location>
</feature>
<dbReference type="Gene3D" id="1.25.10.10">
    <property type="entry name" value="Leucine-rich Repeat Variant"/>
    <property type="match status" value="1"/>
</dbReference>
<dbReference type="AlphaFoldDB" id="A0A0D2L1X8"/>
<keyword evidence="2" id="KW-1185">Reference proteome</keyword>
<gene>
    <name evidence="1" type="ORF">MNEG_6661</name>
</gene>
<accession>A0A0D2L1X8</accession>
<evidence type="ECO:0000313" key="2">
    <source>
        <dbReference type="Proteomes" id="UP000054498"/>
    </source>
</evidence>
<evidence type="ECO:0000313" key="1">
    <source>
        <dbReference type="EMBL" id="KIZ01299.1"/>
    </source>
</evidence>
<dbReference type="EMBL" id="KK101323">
    <property type="protein sequence ID" value="KIZ01299.1"/>
    <property type="molecule type" value="Genomic_DNA"/>
</dbReference>
<dbReference type="RefSeq" id="XP_013900318.1">
    <property type="nucleotide sequence ID" value="XM_014044864.1"/>
</dbReference>
<protein>
    <submittedName>
        <fullName evidence="1">Uncharacterized protein</fullName>
    </submittedName>
</protein>
<dbReference type="STRING" id="145388.A0A0D2L1X8"/>
<proteinExistence type="predicted"/>
<dbReference type="Proteomes" id="UP000054498">
    <property type="component" value="Unassembled WGS sequence"/>
</dbReference>
<dbReference type="KEGG" id="mng:MNEG_6661"/>
<dbReference type="GeneID" id="25739537"/>